<dbReference type="PROSITE" id="PS00163">
    <property type="entry name" value="FUMARATE_LYASES"/>
    <property type="match status" value="1"/>
</dbReference>
<feature type="domain" description="Fumarate lyase N-terminal" evidence="2">
    <location>
        <begin position="21"/>
        <end position="305"/>
    </location>
</feature>
<gene>
    <name evidence="4" type="primary">CSON001791</name>
</gene>
<evidence type="ECO:0000259" key="2">
    <source>
        <dbReference type="Pfam" id="PF00206"/>
    </source>
</evidence>
<dbReference type="GO" id="GO:0004056">
    <property type="term" value="F:argininosuccinate lyase activity"/>
    <property type="evidence" value="ECO:0007669"/>
    <property type="project" value="InterPro"/>
</dbReference>
<sequence length="467" mass="52595">MANSNNVLWGGGFLEKPNKSLTVMNNSLPWDKTIWEEDIQGSLVYAEAIYNAGILTEEEFKVMKRGLLEVKSDWESGKIQILDTDEDVHTVNERVLTEKIGSIGGKLHTGRSRNDQVAVDSALWLRNAVNVTKNKTLFIIEAIIEHAINYLDDVIIPGYTHLQKAQPIRFSHWILSYGFFFEADVRKYDNIIDQINQNMPLGSGAIAGNPFKVNRQKMAEQLGFKNVTSNSIYAVSDRDNITDFLYFMSLSAIHLSRLAEDLILYATKEFGYISLSHAFSTGSSLMPNKRNPDSLELVRATAGLLQGNLSGFMTLLKGLPSSYNKDLQYDKKLLFDSFNQLCLALDVTYGVIKTMKVNKERCAKSLSYDMLATDVAYYLTRKGVPFRQAHHISSKVVTLADTMSIGINQIPLEELIKISPFFDATVKEIWNFDKSCEQYSAVGGTSKVSVMKQIEQLENFVQVNKEK</sequence>
<dbReference type="VEuPathDB" id="VectorBase:CSON001791"/>
<evidence type="ECO:0000256" key="1">
    <source>
        <dbReference type="ARBA" id="ARBA00010755"/>
    </source>
</evidence>
<dbReference type="FunFam" id="1.20.200.10:FF:000015">
    <property type="entry name" value="argininosuccinate lyase isoform X2"/>
    <property type="match status" value="1"/>
</dbReference>
<dbReference type="InterPro" id="IPR029419">
    <property type="entry name" value="Arg_succ_lyase_C"/>
</dbReference>
<dbReference type="OMA" id="DFAIEFC"/>
<dbReference type="Gene3D" id="1.20.200.10">
    <property type="entry name" value="Fumarase/aspartase (Central domain)"/>
    <property type="match status" value="1"/>
</dbReference>
<dbReference type="Pfam" id="PF00206">
    <property type="entry name" value="Lyase_1"/>
    <property type="match status" value="1"/>
</dbReference>
<organism evidence="4">
    <name type="scientific">Culicoides sonorensis</name>
    <name type="common">Biting midge</name>
    <dbReference type="NCBI Taxonomy" id="179676"/>
    <lineage>
        <taxon>Eukaryota</taxon>
        <taxon>Metazoa</taxon>
        <taxon>Ecdysozoa</taxon>
        <taxon>Arthropoda</taxon>
        <taxon>Hexapoda</taxon>
        <taxon>Insecta</taxon>
        <taxon>Pterygota</taxon>
        <taxon>Neoptera</taxon>
        <taxon>Endopterygota</taxon>
        <taxon>Diptera</taxon>
        <taxon>Nematocera</taxon>
        <taxon>Chironomoidea</taxon>
        <taxon>Ceratopogonidae</taxon>
        <taxon>Ceratopogoninae</taxon>
        <taxon>Culicoides</taxon>
        <taxon>Monoculicoides</taxon>
    </lineage>
</organism>
<dbReference type="SUPFAM" id="SSF48557">
    <property type="entry name" value="L-aspartase-like"/>
    <property type="match status" value="1"/>
</dbReference>
<dbReference type="InterPro" id="IPR022761">
    <property type="entry name" value="Fumarate_lyase_N"/>
</dbReference>
<dbReference type="AlphaFoldDB" id="A0A336MIT9"/>
<dbReference type="EMBL" id="UFQT01001287">
    <property type="protein sequence ID" value="SSX29850.1"/>
    <property type="molecule type" value="Genomic_DNA"/>
</dbReference>
<dbReference type="PRINTS" id="PR00145">
    <property type="entry name" value="ARGSUCLYASE"/>
</dbReference>
<proteinExistence type="inferred from homology"/>
<dbReference type="Pfam" id="PF14698">
    <property type="entry name" value="ASL_C2"/>
    <property type="match status" value="1"/>
</dbReference>
<comment type="similarity">
    <text evidence="1">Belongs to the lyase 1 family. Argininosuccinate lyase subfamily.</text>
</comment>
<evidence type="ECO:0000313" key="4">
    <source>
        <dbReference type="EMBL" id="SSX29850.1"/>
    </source>
</evidence>
<dbReference type="Gene3D" id="1.10.40.30">
    <property type="entry name" value="Fumarase/aspartase (C-terminal domain)"/>
    <property type="match status" value="1"/>
</dbReference>
<evidence type="ECO:0000259" key="3">
    <source>
        <dbReference type="Pfam" id="PF14698"/>
    </source>
</evidence>
<dbReference type="Gene3D" id="1.10.275.10">
    <property type="entry name" value="Fumarase/aspartase (N-terminal domain)"/>
    <property type="match status" value="1"/>
</dbReference>
<accession>A0A336MIT9</accession>
<dbReference type="InterPro" id="IPR008948">
    <property type="entry name" value="L-Aspartase-like"/>
</dbReference>
<feature type="domain" description="Argininosuccinate lyase C-terminal" evidence="3">
    <location>
        <begin position="370"/>
        <end position="436"/>
    </location>
</feature>
<dbReference type="PRINTS" id="PR00149">
    <property type="entry name" value="FUMRATELYASE"/>
</dbReference>
<dbReference type="PANTHER" id="PTHR43814">
    <property type="entry name" value="ARGININOSUCCINATE LYASE"/>
    <property type="match status" value="1"/>
</dbReference>
<dbReference type="GO" id="GO:0005829">
    <property type="term" value="C:cytosol"/>
    <property type="evidence" value="ECO:0007669"/>
    <property type="project" value="TreeGrafter"/>
</dbReference>
<dbReference type="FunFam" id="1.10.40.30:FF:000001">
    <property type="entry name" value="Argininosuccinate lyase"/>
    <property type="match status" value="1"/>
</dbReference>
<reference evidence="4" key="1">
    <citation type="submission" date="2018-07" db="EMBL/GenBank/DDBJ databases">
        <authorList>
            <person name="Quirk P.G."/>
            <person name="Krulwich T.A."/>
        </authorList>
    </citation>
    <scope>NUCLEOTIDE SEQUENCE</scope>
</reference>
<dbReference type="CDD" id="cd01359">
    <property type="entry name" value="Argininosuccinate_lyase"/>
    <property type="match status" value="1"/>
</dbReference>
<protein>
    <submittedName>
        <fullName evidence="4">CSON001791 protein</fullName>
    </submittedName>
</protein>
<dbReference type="InterPro" id="IPR000362">
    <property type="entry name" value="Fumarate_lyase_fam"/>
</dbReference>
<dbReference type="FunFam" id="1.10.275.10:FF:000002">
    <property type="entry name" value="Argininosuccinate lyase"/>
    <property type="match status" value="1"/>
</dbReference>
<dbReference type="GO" id="GO:0042450">
    <property type="term" value="P:L-arginine biosynthetic process via ornithine"/>
    <property type="evidence" value="ECO:0007669"/>
    <property type="project" value="InterPro"/>
</dbReference>
<dbReference type="HAMAP" id="MF_00006">
    <property type="entry name" value="Arg_succ_lyase"/>
    <property type="match status" value="1"/>
</dbReference>
<dbReference type="InterPro" id="IPR024083">
    <property type="entry name" value="Fumarase/histidase_N"/>
</dbReference>
<dbReference type="InterPro" id="IPR009049">
    <property type="entry name" value="Argininosuccinate_lyase"/>
</dbReference>
<dbReference type="PANTHER" id="PTHR43814:SF1">
    <property type="entry name" value="ARGININOSUCCINATE LYASE"/>
    <property type="match status" value="1"/>
</dbReference>
<dbReference type="NCBIfam" id="TIGR00838">
    <property type="entry name" value="argH"/>
    <property type="match status" value="1"/>
</dbReference>
<name>A0A336MIT9_CULSO</name>
<dbReference type="InterPro" id="IPR020557">
    <property type="entry name" value="Fumarate_lyase_CS"/>
</dbReference>